<dbReference type="STRING" id="444597.BST26_02245"/>
<reference evidence="2 3" key="1">
    <citation type="submission" date="2016-12" db="EMBL/GenBank/DDBJ databases">
        <title>The new phylogeny of genus Mycobacterium.</title>
        <authorList>
            <person name="Tortoli E."/>
            <person name="Trovato A."/>
            <person name="Cirillo D.M."/>
        </authorList>
    </citation>
    <scope>NUCLEOTIDE SEQUENCE [LARGE SCALE GENOMIC DNA]</scope>
    <source>
        <strain evidence="2 3">DSM 45130</strain>
    </source>
</reference>
<organism evidence="2 3">
    <name type="scientific">Mycolicibacterium insubricum</name>
    <dbReference type="NCBI Taxonomy" id="444597"/>
    <lineage>
        <taxon>Bacteria</taxon>
        <taxon>Bacillati</taxon>
        <taxon>Actinomycetota</taxon>
        <taxon>Actinomycetes</taxon>
        <taxon>Mycobacteriales</taxon>
        <taxon>Mycobacteriaceae</taxon>
        <taxon>Mycolicibacterium</taxon>
    </lineage>
</organism>
<evidence type="ECO:0000313" key="2">
    <source>
        <dbReference type="EMBL" id="ORA73610.1"/>
    </source>
</evidence>
<feature type="compositionally biased region" description="Basic and acidic residues" evidence="1">
    <location>
        <begin position="1"/>
        <end position="22"/>
    </location>
</feature>
<keyword evidence="3" id="KW-1185">Reference proteome</keyword>
<name>A0A1X0DP28_9MYCO</name>
<dbReference type="SUPFAM" id="SSF140663">
    <property type="entry name" value="TTHA0068-like"/>
    <property type="match status" value="1"/>
</dbReference>
<gene>
    <name evidence="2" type="ORF">BST26_02245</name>
</gene>
<protein>
    <submittedName>
        <fullName evidence="2">Uncharacterized protein</fullName>
    </submittedName>
</protein>
<evidence type="ECO:0000313" key="3">
    <source>
        <dbReference type="Proteomes" id="UP000192801"/>
    </source>
</evidence>
<proteinExistence type="predicted"/>
<dbReference type="Gene3D" id="1.10.3450.10">
    <property type="entry name" value="TTHA0068-like"/>
    <property type="match status" value="1"/>
</dbReference>
<dbReference type="Proteomes" id="UP000192801">
    <property type="component" value="Unassembled WGS sequence"/>
</dbReference>
<feature type="region of interest" description="Disordered" evidence="1">
    <location>
        <begin position="1"/>
        <end position="39"/>
    </location>
</feature>
<dbReference type="RefSeq" id="WP_083029181.1">
    <property type="nucleotide sequence ID" value="NZ_AP022618.1"/>
</dbReference>
<evidence type="ECO:0000256" key="1">
    <source>
        <dbReference type="SAM" id="MobiDB-lite"/>
    </source>
</evidence>
<dbReference type="PANTHER" id="PTHR34796">
    <property type="entry name" value="EXPRESSED PROTEIN"/>
    <property type="match status" value="1"/>
</dbReference>
<dbReference type="EMBL" id="MVHS01000003">
    <property type="protein sequence ID" value="ORA73610.1"/>
    <property type="molecule type" value="Genomic_DNA"/>
</dbReference>
<dbReference type="InterPro" id="IPR023203">
    <property type="entry name" value="TTHA0068_sf"/>
</dbReference>
<sequence length="161" mass="17291">MTDRPSGADDAPRRPVRSRDALGRPLSPGAPGVPQLPDDLRLTPQETLTKAQELLDDGLAFYAHEVFEARWKNCPDQERELWQGLAQLAVGITHIQRGNPTGATSLLHRSAARLRTVGGAPYGVDAPGLAHYAEALATGLSAEPTPAADRLRPRLHSGELP</sequence>
<dbReference type="PANTHER" id="PTHR34796:SF1">
    <property type="entry name" value="EXPRESSED PROTEIN"/>
    <property type="match status" value="1"/>
</dbReference>
<accession>A0A1X0DP28</accession>
<dbReference type="OrthoDB" id="160968at2"/>
<dbReference type="AlphaFoldDB" id="A0A1X0DP28"/>
<dbReference type="InterPro" id="IPR005500">
    <property type="entry name" value="DUF309"/>
</dbReference>
<dbReference type="Pfam" id="PF03745">
    <property type="entry name" value="DUF309"/>
    <property type="match status" value="1"/>
</dbReference>
<comment type="caution">
    <text evidence="2">The sequence shown here is derived from an EMBL/GenBank/DDBJ whole genome shotgun (WGS) entry which is preliminary data.</text>
</comment>